<dbReference type="Gene3D" id="3.40.50.1820">
    <property type="entry name" value="alpha/beta hydrolase"/>
    <property type="match status" value="1"/>
</dbReference>
<evidence type="ECO:0000256" key="1">
    <source>
        <dbReference type="ARBA" id="ARBA00004683"/>
    </source>
</evidence>
<keyword evidence="5" id="KW-0012">Acyltransferase</keyword>
<dbReference type="PANTHER" id="PTHR36837">
    <property type="entry name" value="POLY(3-HYDROXYALKANOATE) POLYMERASE SUBUNIT PHAC"/>
    <property type="match status" value="1"/>
</dbReference>
<keyword evidence="3" id="KW-0808">Transferase</keyword>
<dbReference type="InterPro" id="IPR051321">
    <property type="entry name" value="PHA/PHB_synthase"/>
</dbReference>
<evidence type="ECO:0000259" key="7">
    <source>
        <dbReference type="Pfam" id="PF00561"/>
    </source>
</evidence>
<evidence type="ECO:0000313" key="8">
    <source>
        <dbReference type="EMBL" id="SEK97750.1"/>
    </source>
</evidence>
<organism evidence="8 9">
    <name type="scientific">Ectothiorhodospira marina</name>
    <dbReference type="NCBI Taxonomy" id="1396821"/>
    <lineage>
        <taxon>Bacteria</taxon>
        <taxon>Pseudomonadati</taxon>
        <taxon>Pseudomonadota</taxon>
        <taxon>Gammaproteobacteria</taxon>
        <taxon>Chromatiales</taxon>
        <taxon>Ectothiorhodospiraceae</taxon>
        <taxon>Ectothiorhodospira</taxon>
    </lineage>
</organism>
<dbReference type="PANTHER" id="PTHR36837:SF2">
    <property type="entry name" value="POLY(3-HYDROXYALKANOATE) POLYMERASE SUBUNIT PHAC"/>
    <property type="match status" value="1"/>
</dbReference>
<dbReference type="Proteomes" id="UP000199256">
    <property type="component" value="Unassembled WGS sequence"/>
</dbReference>
<dbReference type="InterPro" id="IPR010125">
    <property type="entry name" value="PHA_synth_III_C"/>
</dbReference>
<comment type="pathway">
    <text evidence="1">Biopolymer metabolism; poly-(R)-3-hydroxybutanoate biosynthesis.</text>
</comment>
<dbReference type="SUPFAM" id="SSF53474">
    <property type="entry name" value="alpha/beta-Hydrolases"/>
    <property type="match status" value="1"/>
</dbReference>
<protein>
    <recommendedName>
        <fullName evidence="2">Poly(3-hydroxyalkanoate) polymerase subunit PhaC</fullName>
    </recommendedName>
    <alternativeName>
        <fullName evidence="6">PHB synthase subunit PhaC</fullName>
    </alternativeName>
</protein>
<accession>A0A1H7LFX1</accession>
<keyword evidence="4" id="KW-0583">PHB biosynthesis</keyword>
<evidence type="ECO:0000256" key="5">
    <source>
        <dbReference type="ARBA" id="ARBA00023315"/>
    </source>
</evidence>
<feature type="domain" description="AB hydrolase-1" evidence="7">
    <location>
        <begin position="68"/>
        <end position="334"/>
    </location>
</feature>
<dbReference type="UniPathway" id="UPA00917"/>
<gene>
    <name evidence="8" type="ORF">SAMN05444515_107124</name>
</gene>
<sequence>MIPIQIRPDQVMDEISTFQKKLTTGLQNLADADDIPSGVTPKEAVYREDKLTLYRFQPSTSAVQNPVPVLIVYALVNRPYMTDLQENRSTVQGLLDAGMDVYLIDWGYPDRADRFLTMDDYINGYVDRCVDEIRWRHGVDKVNLLGICQGGTFSLCYSAMNPEKVQNLITMVTPVDFHTPDNILSHWVKHVDVDTLVDTMGNIPGELLNWTFLNLKPYQLMGQKYLDMVEVLQDKDKLDNFLRMEKWIFDSPDQAGETYRQFIKDFYQQNKLMNGGLHIGDHEVDLSNVTMPVLNIFAEQDHLVPPDASKAMGKKLGTKDYTELSFPGGHIGIYVSGKAQKMVPPAIGKWVNERTEK</sequence>
<name>A0A1H7LFX1_9GAMM</name>
<evidence type="ECO:0000256" key="6">
    <source>
        <dbReference type="ARBA" id="ARBA00033356"/>
    </source>
</evidence>
<dbReference type="GO" id="GO:0042619">
    <property type="term" value="P:poly-hydroxybutyrate biosynthetic process"/>
    <property type="evidence" value="ECO:0007669"/>
    <property type="project" value="UniProtKB-KW"/>
</dbReference>
<dbReference type="AlphaFoldDB" id="A0A1H7LFX1"/>
<reference evidence="9" key="1">
    <citation type="submission" date="2016-10" db="EMBL/GenBank/DDBJ databases">
        <authorList>
            <person name="Varghese N."/>
            <person name="Submissions S."/>
        </authorList>
    </citation>
    <scope>NUCLEOTIDE SEQUENCE [LARGE SCALE GENOMIC DNA]</scope>
    <source>
        <strain evidence="9">DSM 241</strain>
    </source>
</reference>
<evidence type="ECO:0000256" key="4">
    <source>
        <dbReference type="ARBA" id="ARBA00022752"/>
    </source>
</evidence>
<keyword evidence="9" id="KW-1185">Reference proteome</keyword>
<evidence type="ECO:0000256" key="3">
    <source>
        <dbReference type="ARBA" id="ARBA00022679"/>
    </source>
</evidence>
<dbReference type="OrthoDB" id="9767934at2"/>
<dbReference type="InterPro" id="IPR000073">
    <property type="entry name" value="AB_hydrolase_1"/>
</dbReference>
<dbReference type="NCBIfam" id="TIGR01836">
    <property type="entry name" value="PHA_synth_III_C"/>
    <property type="match status" value="1"/>
</dbReference>
<proteinExistence type="predicted"/>
<evidence type="ECO:0000256" key="2">
    <source>
        <dbReference type="ARBA" id="ARBA00019065"/>
    </source>
</evidence>
<dbReference type="STRING" id="1396821.SAMN05444515_107124"/>
<dbReference type="InterPro" id="IPR029058">
    <property type="entry name" value="AB_hydrolase_fold"/>
</dbReference>
<evidence type="ECO:0000313" key="9">
    <source>
        <dbReference type="Proteomes" id="UP000199256"/>
    </source>
</evidence>
<dbReference type="RefSeq" id="WP_090253156.1">
    <property type="nucleotide sequence ID" value="NZ_FOAA01000007.1"/>
</dbReference>
<dbReference type="Pfam" id="PF00561">
    <property type="entry name" value="Abhydrolase_1"/>
    <property type="match status" value="1"/>
</dbReference>
<dbReference type="EMBL" id="FOAA01000007">
    <property type="protein sequence ID" value="SEK97750.1"/>
    <property type="molecule type" value="Genomic_DNA"/>
</dbReference>
<dbReference type="GO" id="GO:0016746">
    <property type="term" value="F:acyltransferase activity"/>
    <property type="evidence" value="ECO:0007669"/>
    <property type="project" value="UniProtKB-KW"/>
</dbReference>